<dbReference type="RefSeq" id="WP_201118979.1">
    <property type="nucleotide sequence ID" value="NZ_CP067993.1"/>
</dbReference>
<feature type="compositionally biased region" description="Gly residues" evidence="1">
    <location>
        <begin position="28"/>
        <end position="41"/>
    </location>
</feature>
<reference evidence="2 3" key="1">
    <citation type="submission" date="2021-01" db="EMBL/GenBank/DDBJ databases">
        <title>Genome Characterization of a novel Stenotrophomonas isolate with high keratinase activity.</title>
        <authorList>
            <person name="Cao Z.-J."/>
        </authorList>
    </citation>
    <scope>NUCLEOTIDE SEQUENCE [LARGE SCALE GENOMIC DNA]</scope>
    <source>
        <strain evidence="2 3">DHHJ</strain>
    </source>
</reference>
<sequence length="107" mass="10910">MQVSSFPATCMVRGRGFRELHEDDGPHQGSGDGGGGGNGGGGDRRSRTARSSGGDQAGVGGIKNHDAQKTPCAGPLSSAAVQKVVAAIIGQRADIWLHLRQSGHQHA</sequence>
<feature type="region of interest" description="Disordered" evidence="1">
    <location>
        <begin position="1"/>
        <end position="76"/>
    </location>
</feature>
<proteinExistence type="predicted"/>
<dbReference type="EMBL" id="CP067993">
    <property type="protein sequence ID" value="QQQ44177.1"/>
    <property type="molecule type" value="Genomic_DNA"/>
</dbReference>
<dbReference type="AlphaFoldDB" id="A0ABD7C9T8"/>
<feature type="compositionally biased region" description="Basic and acidic residues" evidence="1">
    <location>
        <begin position="16"/>
        <end position="26"/>
    </location>
</feature>
<accession>A0ABD7C9T8</accession>
<name>A0ABD7C9T8_STEMA</name>
<organism evidence="2 3">
    <name type="scientific">Stenotrophomonas maltophilia</name>
    <name type="common">Pseudomonas maltophilia</name>
    <name type="synonym">Xanthomonas maltophilia</name>
    <dbReference type="NCBI Taxonomy" id="40324"/>
    <lineage>
        <taxon>Bacteria</taxon>
        <taxon>Pseudomonadati</taxon>
        <taxon>Pseudomonadota</taxon>
        <taxon>Gammaproteobacteria</taxon>
        <taxon>Lysobacterales</taxon>
        <taxon>Lysobacteraceae</taxon>
        <taxon>Stenotrophomonas</taxon>
        <taxon>Stenotrophomonas maltophilia group</taxon>
    </lineage>
</organism>
<protein>
    <submittedName>
        <fullName evidence="2">Uncharacterized protein</fullName>
    </submittedName>
</protein>
<dbReference type="Proteomes" id="UP000596095">
    <property type="component" value="Chromosome"/>
</dbReference>
<evidence type="ECO:0000313" key="3">
    <source>
        <dbReference type="Proteomes" id="UP000596095"/>
    </source>
</evidence>
<evidence type="ECO:0000313" key="2">
    <source>
        <dbReference type="EMBL" id="QQQ44177.1"/>
    </source>
</evidence>
<gene>
    <name evidence="2" type="ORF">JJL50_09210</name>
</gene>
<evidence type="ECO:0000256" key="1">
    <source>
        <dbReference type="SAM" id="MobiDB-lite"/>
    </source>
</evidence>